<reference evidence="2" key="1">
    <citation type="submission" date="2021-09" db="EMBL/GenBank/DDBJ databases">
        <authorList>
            <person name="Martin H S."/>
        </authorList>
    </citation>
    <scope>NUCLEOTIDE SEQUENCE</scope>
</reference>
<sequence length="82" mass="9566">MRNKFNFKRKTSHLTRPLFSFALPIKPNWFFILNFSYILISFNIFLVTNTTKCNKLLKMKTKEKLDIASISGSALSIIHNGR</sequence>
<keyword evidence="1" id="KW-1133">Transmembrane helix</keyword>
<evidence type="ECO:0000256" key="1">
    <source>
        <dbReference type="SAM" id="Phobius"/>
    </source>
</evidence>
<evidence type="ECO:0000313" key="2">
    <source>
        <dbReference type="EMBL" id="CAG9558072.1"/>
    </source>
</evidence>
<dbReference type="Proteomes" id="UP000789524">
    <property type="component" value="Unassembled WGS sequence"/>
</dbReference>
<dbReference type="EMBL" id="CAKASE010000043">
    <property type="protein sequence ID" value="CAG9558072.1"/>
    <property type="molecule type" value="Genomic_DNA"/>
</dbReference>
<evidence type="ECO:0000313" key="3">
    <source>
        <dbReference type="Proteomes" id="UP000789524"/>
    </source>
</evidence>
<organism evidence="2 3">
    <name type="scientific">Danaus chrysippus</name>
    <name type="common">African queen</name>
    <dbReference type="NCBI Taxonomy" id="151541"/>
    <lineage>
        <taxon>Eukaryota</taxon>
        <taxon>Metazoa</taxon>
        <taxon>Ecdysozoa</taxon>
        <taxon>Arthropoda</taxon>
        <taxon>Hexapoda</taxon>
        <taxon>Insecta</taxon>
        <taxon>Pterygota</taxon>
        <taxon>Neoptera</taxon>
        <taxon>Endopterygota</taxon>
        <taxon>Lepidoptera</taxon>
        <taxon>Glossata</taxon>
        <taxon>Ditrysia</taxon>
        <taxon>Papilionoidea</taxon>
        <taxon>Nymphalidae</taxon>
        <taxon>Danainae</taxon>
        <taxon>Danaini</taxon>
        <taxon>Danaina</taxon>
        <taxon>Danaus</taxon>
        <taxon>Anosia</taxon>
    </lineage>
</organism>
<comment type="caution">
    <text evidence="2">The sequence shown here is derived from an EMBL/GenBank/DDBJ whole genome shotgun (WGS) entry which is preliminary data.</text>
</comment>
<name>A0A8J2MGR7_9NEOP</name>
<feature type="transmembrane region" description="Helical" evidence="1">
    <location>
        <begin position="29"/>
        <end position="50"/>
    </location>
</feature>
<dbReference type="AlphaFoldDB" id="A0A8J2MGR7"/>
<keyword evidence="3" id="KW-1185">Reference proteome</keyword>
<gene>
    <name evidence="2" type="ORF">DCHRY22_LOCUS302</name>
</gene>
<protein>
    <submittedName>
        <fullName evidence="2">(African queen) hypothetical protein</fullName>
    </submittedName>
</protein>
<keyword evidence="1" id="KW-0812">Transmembrane</keyword>
<proteinExistence type="predicted"/>
<accession>A0A8J2MGR7</accession>
<keyword evidence="1" id="KW-0472">Membrane</keyword>